<reference evidence="1 2" key="1">
    <citation type="submission" date="2024-05" db="EMBL/GenBank/DDBJ databases">
        <title>Genome sequencing and assembly of Indian major carp, Cirrhinus mrigala (Hamilton, 1822).</title>
        <authorList>
            <person name="Mohindra V."/>
            <person name="Chowdhury L.M."/>
            <person name="Lal K."/>
            <person name="Jena J.K."/>
        </authorList>
    </citation>
    <scope>NUCLEOTIDE SEQUENCE [LARGE SCALE GENOMIC DNA]</scope>
    <source>
        <strain evidence="1">CM1030</strain>
        <tissue evidence="1">Blood</tissue>
    </source>
</reference>
<gene>
    <name evidence="1" type="ORF">M9458_045805</name>
</gene>
<evidence type="ECO:0000313" key="2">
    <source>
        <dbReference type="Proteomes" id="UP001529510"/>
    </source>
</evidence>
<feature type="non-terminal residue" evidence="1">
    <location>
        <position position="52"/>
    </location>
</feature>
<dbReference type="AlphaFoldDB" id="A0ABD0N6G7"/>
<name>A0ABD0N6G7_CIRMR</name>
<sequence>SHPIHPGRHFGDRSNSGRIQERLLGSKDCGNSTKPNQTVCELCFNGLRWTIP</sequence>
<keyword evidence="2" id="KW-1185">Reference proteome</keyword>
<proteinExistence type="predicted"/>
<accession>A0ABD0N6G7</accession>
<comment type="caution">
    <text evidence="1">The sequence shown here is derived from an EMBL/GenBank/DDBJ whole genome shotgun (WGS) entry which is preliminary data.</text>
</comment>
<protein>
    <submittedName>
        <fullName evidence="1">Uncharacterized protein</fullName>
    </submittedName>
</protein>
<evidence type="ECO:0000313" key="1">
    <source>
        <dbReference type="EMBL" id="KAL0157729.1"/>
    </source>
</evidence>
<dbReference type="EMBL" id="JAMKFB020000023">
    <property type="protein sequence ID" value="KAL0157729.1"/>
    <property type="molecule type" value="Genomic_DNA"/>
</dbReference>
<feature type="non-terminal residue" evidence="1">
    <location>
        <position position="1"/>
    </location>
</feature>
<organism evidence="1 2">
    <name type="scientific">Cirrhinus mrigala</name>
    <name type="common">Mrigala</name>
    <dbReference type="NCBI Taxonomy" id="683832"/>
    <lineage>
        <taxon>Eukaryota</taxon>
        <taxon>Metazoa</taxon>
        <taxon>Chordata</taxon>
        <taxon>Craniata</taxon>
        <taxon>Vertebrata</taxon>
        <taxon>Euteleostomi</taxon>
        <taxon>Actinopterygii</taxon>
        <taxon>Neopterygii</taxon>
        <taxon>Teleostei</taxon>
        <taxon>Ostariophysi</taxon>
        <taxon>Cypriniformes</taxon>
        <taxon>Cyprinidae</taxon>
        <taxon>Labeoninae</taxon>
        <taxon>Labeonini</taxon>
        <taxon>Cirrhinus</taxon>
    </lineage>
</organism>
<dbReference type="Proteomes" id="UP001529510">
    <property type="component" value="Unassembled WGS sequence"/>
</dbReference>